<reference evidence="3" key="1">
    <citation type="journal article" date="2015" name="BMC Genomics">
        <title>Genomic and transcriptomic analysis of the endophytic fungus Pestalotiopsis fici reveals its lifestyle and high potential for synthesis of natural products.</title>
        <authorList>
            <person name="Wang X."/>
            <person name="Zhang X."/>
            <person name="Liu L."/>
            <person name="Xiang M."/>
            <person name="Wang W."/>
            <person name="Sun X."/>
            <person name="Che Y."/>
            <person name="Guo L."/>
            <person name="Liu G."/>
            <person name="Guo L."/>
            <person name="Wang C."/>
            <person name="Yin W.B."/>
            <person name="Stadler M."/>
            <person name="Zhang X."/>
            <person name="Liu X."/>
        </authorList>
    </citation>
    <scope>NUCLEOTIDE SEQUENCE [LARGE SCALE GENOMIC DNA]</scope>
    <source>
        <strain evidence="3">W106-1 / CGMCC3.15140</strain>
    </source>
</reference>
<feature type="region of interest" description="Disordered" evidence="1">
    <location>
        <begin position="61"/>
        <end position="86"/>
    </location>
</feature>
<evidence type="ECO:0000256" key="1">
    <source>
        <dbReference type="SAM" id="MobiDB-lite"/>
    </source>
</evidence>
<evidence type="ECO:0000313" key="3">
    <source>
        <dbReference type="Proteomes" id="UP000030651"/>
    </source>
</evidence>
<dbReference type="Proteomes" id="UP000030651">
    <property type="component" value="Unassembled WGS sequence"/>
</dbReference>
<dbReference type="AlphaFoldDB" id="W3WXU0"/>
<dbReference type="InParanoid" id="W3WXU0"/>
<keyword evidence="3" id="KW-1185">Reference proteome</keyword>
<sequence>MASSYPPPIVYQLPKSPSKLSTKVQSLFTGTKLRSNDSAPQTHGSFAHFKNVSESTIDSNLTVRDTGTMSNDARAAASGGNESNGT</sequence>
<evidence type="ECO:0000313" key="2">
    <source>
        <dbReference type="EMBL" id="ETS77701.1"/>
    </source>
</evidence>
<dbReference type="RefSeq" id="XP_007836535.1">
    <property type="nucleotide sequence ID" value="XM_007838344.1"/>
</dbReference>
<dbReference type="EMBL" id="KI912115">
    <property type="protein sequence ID" value="ETS77701.1"/>
    <property type="molecule type" value="Genomic_DNA"/>
</dbReference>
<gene>
    <name evidence="2" type="ORF">PFICI_09763</name>
</gene>
<dbReference type="OrthoDB" id="10468123at2759"/>
<dbReference type="HOGENOM" id="CLU_2498591_0_0_1"/>
<proteinExistence type="predicted"/>
<dbReference type="KEGG" id="pfy:PFICI_09763"/>
<dbReference type="GeneID" id="19274776"/>
<name>W3WXU0_PESFW</name>
<feature type="compositionally biased region" description="Polar residues" evidence="1">
    <location>
        <begin position="61"/>
        <end position="71"/>
    </location>
</feature>
<protein>
    <submittedName>
        <fullName evidence="2">Uncharacterized protein</fullName>
    </submittedName>
</protein>
<organism evidence="2 3">
    <name type="scientific">Pestalotiopsis fici (strain W106-1 / CGMCC3.15140)</name>
    <dbReference type="NCBI Taxonomy" id="1229662"/>
    <lineage>
        <taxon>Eukaryota</taxon>
        <taxon>Fungi</taxon>
        <taxon>Dikarya</taxon>
        <taxon>Ascomycota</taxon>
        <taxon>Pezizomycotina</taxon>
        <taxon>Sordariomycetes</taxon>
        <taxon>Xylariomycetidae</taxon>
        <taxon>Amphisphaeriales</taxon>
        <taxon>Sporocadaceae</taxon>
        <taxon>Pestalotiopsis</taxon>
    </lineage>
</organism>
<accession>W3WXU0</accession>